<dbReference type="InterPro" id="IPR006603">
    <property type="entry name" value="PQ-loop_rpt"/>
</dbReference>
<dbReference type="RefSeq" id="WP_018577771.1">
    <property type="nucleotide sequence ID" value="NZ_KB892410.1"/>
</dbReference>
<feature type="transmembrane region" description="Helical" evidence="5">
    <location>
        <begin position="38"/>
        <end position="61"/>
    </location>
</feature>
<evidence type="ECO:0000313" key="7">
    <source>
        <dbReference type="Proteomes" id="UP000054600"/>
    </source>
</evidence>
<feature type="transmembrane region" description="Helical" evidence="5">
    <location>
        <begin position="67"/>
        <end position="87"/>
    </location>
</feature>
<dbReference type="GO" id="GO:0016020">
    <property type="term" value="C:membrane"/>
    <property type="evidence" value="ECO:0007669"/>
    <property type="project" value="UniProtKB-SubCell"/>
</dbReference>
<dbReference type="Gene3D" id="1.20.1280.290">
    <property type="match status" value="1"/>
</dbReference>
<dbReference type="eggNOG" id="ENOG502ZYNT">
    <property type="taxonomic scope" value="Bacteria"/>
</dbReference>
<gene>
    <name evidence="6" type="ORF">Lsha_2913</name>
</gene>
<dbReference type="Proteomes" id="UP000054600">
    <property type="component" value="Unassembled WGS sequence"/>
</dbReference>
<evidence type="ECO:0000313" key="6">
    <source>
        <dbReference type="EMBL" id="KTD56225.1"/>
    </source>
</evidence>
<evidence type="ECO:0000256" key="4">
    <source>
        <dbReference type="ARBA" id="ARBA00023136"/>
    </source>
</evidence>
<evidence type="ECO:0000256" key="2">
    <source>
        <dbReference type="ARBA" id="ARBA00022692"/>
    </source>
</evidence>
<organism evidence="6 7">
    <name type="scientific">Legionella shakespearei DSM 23087</name>
    <dbReference type="NCBI Taxonomy" id="1122169"/>
    <lineage>
        <taxon>Bacteria</taxon>
        <taxon>Pseudomonadati</taxon>
        <taxon>Pseudomonadota</taxon>
        <taxon>Gammaproteobacteria</taxon>
        <taxon>Legionellales</taxon>
        <taxon>Legionellaceae</taxon>
        <taxon>Legionella</taxon>
    </lineage>
</organism>
<proteinExistence type="predicted"/>
<comment type="caution">
    <text evidence="6">The sequence shown here is derived from an EMBL/GenBank/DDBJ whole genome shotgun (WGS) entry which is preliminary data.</text>
</comment>
<keyword evidence="3 5" id="KW-1133">Transmembrane helix</keyword>
<name>A0A0W0YGX5_9GAMM</name>
<dbReference type="EMBL" id="LNYW01000075">
    <property type="protein sequence ID" value="KTD56225.1"/>
    <property type="molecule type" value="Genomic_DNA"/>
</dbReference>
<evidence type="ECO:0000256" key="3">
    <source>
        <dbReference type="ARBA" id="ARBA00022989"/>
    </source>
</evidence>
<protein>
    <submittedName>
        <fullName evidence="6">PQ loop repeat protein</fullName>
    </submittedName>
</protein>
<sequence length="102" mass="11200">MSLTESIVQYGFSISLIVNAALFIPQIISLIRTKSAKGISLITFGGFNVIQLFTLLHGVYVEDYLLAGGYLLSIATCGTVSLLIIYYRYVRKEIGSTTINTK</sequence>
<dbReference type="STRING" id="1122169.Lsha_2913"/>
<feature type="transmembrane region" description="Helical" evidence="5">
    <location>
        <begin position="12"/>
        <end position="31"/>
    </location>
</feature>
<comment type="subcellular location">
    <subcellularLocation>
        <location evidence="1">Membrane</location>
        <topology evidence="1">Multi-pass membrane protein</topology>
    </subcellularLocation>
</comment>
<dbReference type="PATRIC" id="fig|1122169.6.peg.3352"/>
<keyword evidence="7" id="KW-1185">Reference proteome</keyword>
<accession>A0A0W0YGX5</accession>
<dbReference type="OrthoDB" id="514649at2"/>
<dbReference type="AlphaFoldDB" id="A0A0W0YGX5"/>
<keyword evidence="2 5" id="KW-0812">Transmembrane</keyword>
<reference evidence="6 7" key="1">
    <citation type="submission" date="2015-11" db="EMBL/GenBank/DDBJ databases">
        <title>Genomic analysis of 38 Legionella species identifies large and diverse effector repertoires.</title>
        <authorList>
            <person name="Burstein D."/>
            <person name="Amaro F."/>
            <person name="Zusman T."/>
            <person name="Lifshitz Z."/>
            <person name="Cohen O."/>
            <person name="Gilbert J.A."/>
            <person name="Pupko T."/>
            <person name="Shuman H.A."/>
            <person name="Segal G."/>
        </authorList>
    </citation>
    <scope>NUCLEOTIDE SEQUENCE [LARGE SCALE GENOMIC DNA]</scope>
    <source>
        <strain evidence="6 7">ATCC 49655</strain>
    </source>
</reference>
<dbReference type="Pfam" id="PF04193">
    <property type="entry name" value="PQ-loop"/>
    <property type="match status" value="1"/>
</dbReference>
<evidence type="ECO:0000256" key="1">
    <source>
        <dbReference type="ARBA" id="ARBA00004141"/>
    </source>
</evidence>
<keyword evidence="4 5" id="KW-0472">Membrane</keyword>
<evidence type="ECO:0000256" key="5">
    <source>
        <dbReference type="SAM" id="Phobius"/>
    </source>
</evidence>